<protein>
    <recommendedName>
        <fullName evidence="5">Peroxiredoxin-like 2A</fullName>
    </recommendedName>
    <alternativeName>
        <fullName evidence="7">Peroxiredoxin-like 2 activated in M-CSF stimulated monocytes</fullName>
    </alternativeName>
    <alternativeName>
        <fullName evidence="6">Redox-regulatory protein FAM213A</fullName>
    </alternativeName>
</protein>
<dbReference type="PANTHER" id="PTHR28630:SF31">
    <property type="entry name" value="PEROXIREDOXIN-LIKE 2A"/>
    <property type="match status" value="1"/>
</dbReference>
<proteinExistence type="inferred from homology"/>
<evidence type="ECO:0000313" key="9">
    <source>
        <dbReference type="Proteomes" id="UP001367508"/>
    </source>
</evidence>
<comment type="subcellular location">
    <subcellularLocation>
        <location evidence="1">Cytoplasm</location>
    </subcellularLocation>
</comment>
<keyword evidence="9" id="KW-1185">Reference proteome</keyword>
<accession>A0AAN9MVL5</accession>
<evidence type="ECO:0000256" key="2">
    <source>
        <dbReference type="ARBA" id="ARBA00022490"/>
    </source>
</evidence>
<organism evidence="8 9">
    <name type="scientific">Canavalia gladiata</name>
    <name type="common">Sword bean</name>
    <name type="synonym">Dolichos gladiatus</name>
    <dbReference type="NCBI Taxonomy" id="3824"/>
    <lineage>
        <taxon>Eukaryota</taxon>
        <taxon>Viridiplantae</taxon>
        <taxon>Streptophyta</taxon>
        <taxon>Embryophyta</taxon>
        <taxon>Tracheophyta</taxon>
        <taxon>Spermatophyta</taxon>
        <taxon>Magnoliopsida</taxon>
        <taxon>eudicotyledons</taxon>
        <taxon>Gunneridae</taxon>
        <taxon>Pentapetalae</taxon>
        <taxon>rosids</taxon>
        <taxon>fabids</taxon>
        <taxon>Fabales</taxon>
        <taxon>Fabaceae</taxon>
        <taxon>Papilionoideae</taxon>
        <taxon>50 kb inversion clade</taxon>
        <taxon>NPAAA clade</taxon>
        <taxon>indigoferoid/millettioid clade</taxon>
        <taxon>Phaseoleae</taxon>
        <taxon>Canavalia</taxon>
    </lineage>
</organism>
<evidence type="ECO:0000256" key="7">
    <source>
        <dbReference type="ARBA" id="ARBA00032129"/>
    </source>
</evidence>
<evidence type="ECO:0000256" key="3">
    <source>
        <dbReference type="ARBA" id="ARBA00023284"/>
    </source>
</evidence>
<sequence length="507" mass="56533">MLSESDWDDSNFGGTLVMALYKGPIVSVMGSSTNHGGHAEVNNNIGNHWIIGACFLLIGRVGFSARTSKLCCSNGPLIGIHDSLFLLTRSTNQSKERMASFSVEEFIGNGVLKELLPKLLDEGWDDVPTLKVMDSEDMNSINMTQHQKDALGIRSYLHDRGLMHYADKLEACGKSLPELLNLSTTDLSFQFDMKRGHIVRFVDRTKCDESSNLHAIMARKRSNRMYRGDSIPKNLTSNLSNSMMRMNTRSNATSDKSLEQSLADLKIKDGYVFKGIVAAEPAEARACGCVQPPPVSDHVAPYAAIANISVQKLTPQYKIGMEPLVKLKTPPMKASELWRDKPAVFLCLRRPGCIMCRAEAHKLFSRKPIFDALGVQLFAVLHEHIEPEVKDFWPRYWGGVILFDQGRDFFKALGGGKVLKEKFLTGFLLNPRALSNYKRAKATGFQQNFRGEGEIKGGLFIVGSGKTGIAYQFMERNFGDWAPLAEVIEICSQLQNQQQGPREFEQP</sequence>
<gene>
    <name evidence="8" type="ORF">VNO77_02740</name>
</gene>
<dbReference type="InterPro" id="IPR032801">
    <property type="entry name" value="PXL2A/B/C"/>
</dbReference>
<dbReference type="AlphaFoldDB" id="A0AAN9MVL5"/>
<comment type="caution">
    <text evidence="8">The sequence shown here is derived from an EMBL/GenBank/DDBJ whole genome shotgun (WGS) entry which is preliminary data.</text>
</comment>
<dbReference type="Proteomes" id="UP001367508">
    <property type="component" value="Unassembled WGS sequence"/>
</dbReference>
<dbReference type="EMBL" id="JAYMYQ010000001">
    <property type="protein sequence ID" value="KAK7360731.1"/>
    <property type="molecule type" value="Genomic_DNA"/>
</dbReference>
<keyword evidence="3" id="KW-0676">Redox-active center</keyword>
<reference evidence="8 9" key="1">
    <citation type="submission" date="2024-01" db="EMBL/GenBank/DDBJ databases">
        <title>The genomes of 5 underutilized Papilionoideae crops provide insights into root nodulation and disease resistanc.</title>
        <authorList>
            <person name="Jiang F."/>
        </authorList>
    </citation>
    <scope>NUCLEOTIDE SEQUENCE [LARGE SCALE GENOMIC DNA]</scope>
    <source>
        <strain evidence="8">LVBAO_FW01</strain>
        <tissue evidence="8">Leaves</tissue>
    </source>
</reference>
<keyword evidence="2" id="KW-0963">Cytoplasm</keyword>
<dbReference type="Pfam" id="PF13911">
    <property type="entry name" value="AhpC-TSA_2"/>
    <property type="match status" value="1"/>
</dbReference>
<evidence type="ECO:0000256" key="4">
    <source>
        <dbReference type="ARBA" id="ARBA00023787"/>
    </source>
</evidence>
<evidence type="ECO:0000256" key="5">
    <source>
        <dbReference type="ARBA" id="ARBA00023849"/>
    </source>
</evidence>
<dbReference type="PANTHER" id="PTHR28630">
    <property type="match status" value="1"/>
</dbReference>
<dbReference type="GO" id="GO:0005737">
    <property type="term" value="C:cytoplasm"/>
    <property type="evidence" value="ECO:0007669"/>
    <property type="project" value="UniProtKB-SubCell"/>
</dbReference>
<evidence type="ECO:0000313" key="8">
    <source>
        <dbReference type="EMBL" id="KAK7360731.1"/>
    </source>
</evidence>
<evidence type="ECO:0000256" key="1">
    <source>
        <dbReference type="ARBA" id="ARBA00004496"/>
    </source>
</evidence>
<comment type="similarity">
    <text evidence="4">Belongs to the peroxiredoxin-like PRXL2 family. PRXL2A subfamily.</text>
</comment>
<name>A0AAN9MVL5_CANGL</name>
<evidence type="ECO:0000256" key="6">
    <source>
        <dbReference type="ARBA" id="ARBA00032058"/>
    </source>
</evidence>